<evidence type="ECO:0000259" key="8">
    <source>
        <dbReference type="Pfam" id="PF12231"/>
    </source>
</evidence>
<comment type="subcellular location">
    <subcellularLocation>
        <location evidence="2">Chromosome</location>
        <location evidence="2">Telomere</location>
    </subcellularLocation>
    <subcellularLocation>
        <location evidence="1">Nucleus</location>
    </subcellularLocation>
</comment>
<keyword evidence="6" id="KW-0131">Cell cycle</keyword>
<feature type="domain" description="Telomere-associated protein Rif1 N-terminal" evidence="8">
    <location>
        <begin position="26"/>
        <end position="364"/>
    </location>
</feature>
<accession>A0AAW1CA41</accession>
<evidence type="ECO:0000256" key="7">
    <source>
        <dbReference type="SAM" id="MobiDB-lite"/>
    </source>
</evidence>
<evidence type="ECO:0000256" key="4">
    <source>
        <dbReference type="ARBA" id="ARBA00022895"/>
    </source>
</evidence>
<feature type="region of interest" description="Disordered" evidence="7">
    <location>
        <begin position="1458"/>
        <end position="1831"/>
    </location>
</feature>
<feature type="compositionally biased region" description="Polar residues" evidence="7">
    <location>
        <begin position="2011"/>
        <end position="2021"/>
    </location>
</feature>
<keyword evidence="10" id="KW-1185">Reference proteome</keyword>
<feature type="compositionally biased region" description="Low complexity" evidence="7">
    <location>
        <begin position="1924"/>
        <end position="1933"/>
    </location>
</feature>
<sequence length="2481" mass="274523">MGPCDGTSLRALLETLEDPAASLGALTDALLTLTNRLTENEEDEDEGRELAIEIENCFPQLYKIFMTYIPSENAELSSAALQALGYCVFNPKISSLLCEIEIHELLSTLNNVALNSGDKHTRTRALWVISKQSFPPDTVAKLVPSIIAMLETVLEGDLHSMVVEYEALNVIIRLIEQAPSDMEQQAVKWAKIIIPLVVHSAHKVQLRAASALEMGLPLLQQHQEVITVTEQIMTTKVIPELQKLFFSKHETYILKLWPLFIKLLGKTLHHSGSFINSLLHLEELGFRSGSPVVKKIAFIAWKSLIDNFALNPDILCSAKRLRLLMQPLSSIHVRTETLAVTKLEVWWYLLIRLGSQLPVHFEQVGVPLIQNTLCLDASQLQGNSSRFISNQSSAIPGCSQKSGVFPFGNVASPRMTQNASIGGAVVIPSIQILGIEMLLHFFKGQEVLTFAEENNIVLSLEPLQYPVITSLSFFCKHASVFINAAQDGFIAVGKEISDCMLTAIWKELVGFVKAAIEPGNKRERSNSEVLTMLLQTLKNIIMSKQLPVLNSLSLLEVAIKELPPKVLGSPAYLIADMDLLNGTPALFLLQLLFFEDLLEYGVQSQRFFLNYESLVECALSGPTSPLSFTESVLTIMSQSAMYLENKNYLWRMWSIIVNPLIEWIKQTNDVNQGDALEHNFNAIYSALLLPVNCIFSSEFPQSTAKILLRSWSELYKAFARCALLVPTAEDNVCCDDLCAKIISGLDDEAHLNQSMLDALSCITAVMVECINFAPYDKKYQPANRSPQTPMDWAKKKKDPLGKLSSLIKLLIILTNSLQRLASEQSGFEELAPVGFEIVGVLQNIIGHISLPSVIRAVFGFIAKPLAALYEKITSANPSRMSYGLDIKCEKLLADSLTCVQSNYTGSFNSELLEELCPLLTIMFLNKNKQISSHAAQFWNATFGKAVTLTYPEELKSVLNKAKQKFILLLPVFESCEIMEGSSTAYSDYTENSQWDANISGMTVNPNGKRDSFLSQINEPEKENINVHIAPKKIKLEFSGSKSNPKNIPLEEENTMDFVFIPLEAKERVLTEHQKEVLRTKRDDIPVMYNNLDTSQDAVLFSQDTQNQEDSLEKPVVVDTKEEHEEKEDKLTAQKKQARSHQLFIPHAVTGHYKSNVSQDNSTSTVTKQANTLKKEKLDQKNEELDVGIPLQSPTSDSILNENPPNGSSNSSTSSDIISATPQVAVNRRQAFVTLEKFDDFDNGPFGPSVFNNISITLTSPFIQKESTVLSDVSPKGKPDLENKSGLKLRARKTVSGTKRSRSEILNALEMCVKAKRSKEENTTEPELESINTIEIKKPSLGQNKTSEDKSSEQMQSGQEEKIQICDTHCEDKHELSVDRQAVEYLLDNQAQVPGVRVADGTIMKSKPLQDMIQKESAGPNLEHRENISPEIDVHEEAVSEVNQSLNISLNQKTLRRSLRRKAETDGAVDTQDKKDNQQKEKQKDDEKTLPKKMAQNEKAEKLEKASDAPVSVEKQKDDEKILPRKMAQNRETPGQKEKAETLEKASDASGRLDVNSATGNLDARENSQEELNTSLGKSERSPASDFEESGQDAPVEKLKVCPRYHTRRAASQGLLTNLEKSESDSSETREEGAKRKWFGKLRKYDSSENQAKEEPESQEFCSQAAVEIQTQSVGKQKIPPGRETEMPSISTNAKEIGTKEEKGTLPLSPCVDLKENAGASHPRASSDTGRRKPTNRRESTSEPILENRQEPSPLDTRSVVPNNPSGVSEDEASATAVSAFTSPKTFLDTSECQHKRSKRARKSRSCECCDEKLSPQVEKPKKASAPEPKLKEPRKVLSKVTMALTLIPNAEEIPLAERLSAEPCATSTPLPFVEDGADVKEASTVAESVSGRPRDNAPNAEPEKLARVQSECDQPIAEIIDLPSSETISESSSVDPHSEELSAQDHSSEPGSVDSYSEDVSAQDRSSEPGSVDSYSEELNAQDQSSEPGSVDSHSEDLSAQDRSSEPGSVDSYSEDLSAQDRSSEPGSVDSFSEELNAQDRSSEPGSVDSHSETISPQNQALEPVSMDFHLEDVNGQDQGLEPDVEGDVIMESNNDQNGQLESKTDIEFKIIQIVGTQPRERAVQNTVGETRVTSAIEVAELQENETNEEEGAEDNAAYAPSELPTLVLDSPPKLKEIDILSLAKVSGSPGTQTRFLWSPTASPSTSILKRVIKTEHDSSPPPNKNRRVSFANPIYKEELADDIDRRSPVLRIHPYNNDSQSLRNVKSSPSHQAKLITTPTKGSLSPGTRSHKYKSSKKCLMTEMVTEPTTAPTESVYPALVGCKASVDILLPQITPNSWTRGLGHLIRAKNIRTVGDLSSLTRAQIKTLPIRSPRVLNVRKVLKGYHDQQVKARGMEQMDETLISANENAVMADGCETEVSSTEESTTVDIWTLINLLLDQTSPERLLHYSGNEVIEMQQKISSISDCMINSVKSRYELL</sequence>
<feature type="region of interest" description="Disordered" evidence="7">
    <location>
        <begin position="1104"/>
        <end position="1216"/>
    </location>
</feature>
<keyword evidence="5" id="KW-0539">Nucleus</keyword>
<feature type="compositionally biased region" description="Basic and acidic residues" evidence="7">
    <location>
        <begin position="1804"/>
        <end position="1821"/>
    </location>
</feature>
<keyword evidence="3" id="KW-0158">Chromosome</keyword>
<feature type="compositionally biased region" description="Basic and acidic residues" evidence="7">
    <location>
        <begin position="1619"/>
        <end position="1634"/>
    </location>
</feature>
<protein>
    <submittedName>
        <fullName evidence="9">Telomere-associated protein RIF1-like</fullName>
    </submittedName>
</protein>
<reference evidence="9 10" key="1">
    <citation type="journal article" date="2024" name="Proc. Natl. Acad. Sci. U.S.A.">
        <title>The genetic regulatory architecture and epigenomic basis for age-related changes in rattlesnake venom.</title>
        <authorList>
            <person name="Hogan M.P."/>
            <person name="Holding M.L."/>
            <person name="Nystrom G.S."/>
            <person name="Colston T.J."/>
            <person name="Bartlett D.A."/>
            <person name="Mason A.J."/>
            <person name="Ellsworth S.A."/>
            <person name="Rautsaw R.M."/>
            <person name="Lawrence K.C."/>
            <person name="Strickland J.L."/>
            <person name="He B."/>
            <person name="Fraser P."/>
            <person name="Margres M.J."/>
            <person name="Gilbert D.M."/>
            <person name="Gibbs H.L."/>
            <person name="Parkinson C.L."/>
            <person name="Rokyta D.R."/>
        </authorList>
    </citation>
    <scope>NUCLEOTIDE SEQUENCE [LARGE SCALE GENOMIC DNA]</scope>
    <source>
        <strain evidence="9">DRR0105</strain>
    </source>
</reference>
<feature type="compositionally biased region" description="Basic and acidic residues" evidence="7">
    <location>
        <begin position="1735"/>
        <end position="1749"/>
    </location>
</feature>
<feature type="compositionally biased region" description="Polar residues" evidence="7">
    <location>
        <begin position="1973"/>
        <end position="1988"/>
    </location>
</feature>
<dbReference type="EMBL" id="JAOTOJ010000001">
    <property type="protein sequence ID" value="KAK9410622.1"/>
    <property type="molecule type" value="Genomic_DNA"/>
</dbReference>
<evidence type="ECO:0000313" key="9">
    <source>
        <dbReference type="EMBL" id="KAK9410622.1"/>
    </source>
</evidence>
<name>A0AAW1CA41_CROAD</name>
<feature type="compositionally biased region" description="Polar residues" evidence="7">
    <location>
        <begin position="1775"/>
        <end position="1790"/>
    </location>
</feature>
<feature type="compositionally biased region" description="Basic and acidic residues" evidence="7">
    <location>
        <begin position="1533"/>
        <end position="1546"/>
    </location>
</feature>
<evidence type="ECO:0000256" key="3">
    <source>
        <dbReference type="ARBA" id="ARBA00022454"/>
    </source>
</evidence>
<evidence type="ECO:0000256" key="1">
    <source>
        <dbReference type="ARBA" id="ARBA00004123"/>
    </source>
</evidence>
<dbReference type="GO" id="GO:0000723">
    <property type="term" value="P:telomere maintenance"/>
    <property type="evidence" value="ECO:0007669"/>
    <property type="project" value="TreeGrafter"/>
</dbReference>
<feature type="compositionally biased region" description="Polar residues" evidence="7">
    <location>
        <begin position="1954"/>
        <end position="1964"/>
    </location>
</feature>
<comment type="caution">
    <text evidence="9">The sequence shown here is derived from an EMBL/GenBank/DDBJ whole genome shotgun (WGS) entry which is preliminary data.</text>
</comment>
<evidence type="ECO:0000256" key="6">
    <source>
        <dbReference type="ARBA" id="ARBA00023306"/>
    </source>
</evidence>
<feature type="compositionally biased region" description="Basic and acidic residues" evidence="7">
    <location>
        <begin position="1118"/>
        <end position="1131"/>
    </location>
</feature>
<dbReference type="Gene3D" id="1.25.10.10">
    <property type="entry name" value="Leucine-rich Repeat Variant"/>
    <property type="match status" value="1"/>
</dbReference>
<keyword evidence="4" id="KW-0779">Telomere</keyword>
<dbReference type="GO" id="GO:0005634">
    <property type="term" value="C:nucleus"/>
    <property type="evidence" value="ECO:0007669"/>
    <property type="project" value="UniProtKB-SubCell"/>
</dbReference>
<feature type="compositionally biased region" description="Basic and acidic residues" evidence="7">
    <location>
        <begin position="1172"/>
        <end position="1183"/>
    </location>
</feature>
<dbReference type="CDD" id="cd14267">
    <property type="entry name" value="Rif1_CTD_C-II_like"/>
    <property type="match status" value="1"/>
</dbReference>
<feature type="compositionally biased region" description="Polar residues" evidence="7">
    <location>
        <begin position="2030"/>
        <end position="2040"/>
    </location>
</feature>
<feature type="compositionally biased region" description="Polar residues" evidence="7">
    <location>
        <begin position="1152"/>
        <end position="1171"/>
    </location>
</feature>
<feature type="compositionally biased region" description="Basic and acidic residues" evidence="7">
    <location>
        <begin position="1513"/>
        <end position="1522"/>
    </location>
</feature>
<feature type="compositionally biased region" description="Low complexity" evidence="7">
    <location>
        <begin position="1207"/>
        <end position="1216"/>
    </location>
</feature>
<dbReference type="Proteomes" id="UP001474421">
    <property type="component" value="Unassembled WGS sequence"/>
</dbReference>
<evidence type="ECO:0000313" key="10">
    <source>
        <dbReference type="Proteomes" id="UP001474421"/>
    </source>
</evidence>
<feature type="region of interest" description="Disordered" evidence="7">
    <location>
        <begin position="1883"/>
        <end position="2083"/>
    </location>
</feature>
<feature type="region of interest" description="Disordered" evidence="7">
    <location>
        <begin position="1335"/>
        <end position="1358"/>
    </location>
</feature>
<dbReference type="PANTHER" id="PTHR22928:SF3">
    <property type="entry name" value="TELOMERE-ASSOCIATED PROTEIN RIF1"/>
    <property type="match status" value="1"/>
</dbReference>
<dbReference type="SUPFAM" id="SSF48371">
    <property type="entry name" value="ARM repeat"/>
    <property type="match status" value="1"/>
</dbReference>
<dbReference type="InterPro" id="IPR016024">
    <property type="entry name" value="ARM-type_fold"/>
</dbReference>
<dbReference type="InterPro" id="IPR011989">
    <property type="entry name" value="ARM-like"/>
</dbReference>
<feature type="compositionally biased region" description="Polar residues" evidence="7">
    <location>
        <begin position="1191"/>
        <end position="1206"/>
    </location>
</feature>
<organism evidence="9 10">
    <name type="scientific">Crotalus adamanteus</name>
    <name type="common">Eastern diamondback rattlesnake</name>
    <dbReference type="NCBI Taxonomy" id="8729"/>
    <lineage>
        <taxon>Eukaryota</taxon>
        <taxon>Metazoa</taxon>
        <taxon>Chordata</taxon>
        <taxon>Craniata</taxon>
        <taxon>Vertebrata</taxon>
        <taxon>Euteleostomi</taxon>
        <taxon>Lepidosauria</taxon>
        <taxon>Squamata</taxon>
        <taxon>Bifurcata</taxon>
        <taxon>Unidentata</taxon>
        <taxon>Episquamata</taxon>
        <taxon>Toxicofera</taxon>
        <taxon>Serpentes</taxon>
        <taxon>Colubroidea</taxon>
        <taxon>Viperidae</taxon>
        <taxon>Crotalinae</taxon>
        <taxon>Crotalus</taxon>
    </lineage>
</organism>
<dbReference type="InterPro" id="IPR022031">
    <property type="entry name" value="Rif1_N"/>
</dbReference>
<dbReference type="Pfam" id="PF12231">
    <property type="entry name" value="Rif1_N"/>
    <property type="match status" value="1"/>
</dbReference>
<evidence type="ECO:0000256" key="5">
    <source>
        <dbReference type="ARBA" id="ARBA00023242"/>
    </source>
</evidence>
<feature type="compositionally biased region" description="Basic and acidic residues" evidence="7">
    <location>
        <begin position="1460"/>
        <end position="1506"/>
    </location>
</feature>
<feature type="compositionally biased region" description="Basic and acidic residues" evidence="7">
    <location>
        <begin position="1642"/>
        <end position="1655"/>
    </location>
</feature>
<proteinExistence type="predicted"/>
<evidence type="ECO:0000256" key="2">
    <source>
        <dbReference type="ARBA" id="ARBA00004574"/>
    </source>
</evidence>
<dbReference type="PANTHER" id="PTHR22928">
    <property type="entry name" value="TELOMERE-ASSOCIATED PROTEIN RIF1"/>
    <property type="match status" value="1"/>
</dbReference>
<dbReference type="GO" id="GO:0140445">
    <property type="term" value="C:chromosome, telomeric repeat region"/>
    <property type="evidence" value="ECO:0007669"/>
    <property type="project" value="TreeGrafter"/>
</dbReference>
<gene>
    <name evidence="9" type="ORF">NXF25_001797</name>
</gene>